<protein>
    <recommendedName>
        <fullName evidence="5">Endonuclease/exonuclease/phosphatase domain-containing protein</fullName>
    </recommendedName>
</protein>
<evidence type="ECO:0000256" key="1">
    <source>
        <dbReference type="SAM" id="Coils"/>
    </source>
</evidence>
<dbReference type="Proteomes" id="UP001189429">
    <property type="component" value="Unassembled WGS sequence"/>
</dbReference>
<gene>
    <name evidence="3" type="ORF">PCOR1329_LOCUS444</name>
</gene>
<organism evidence="3 4">
    <name type="scientific">Prorocentrum cordatum</name>
    <dbReference type="NCBI Taxonomy" id="2364126"/>
    <lineage>
        <taxon>Eukaryota</taxon>
        <taxon>Sar</taxon>
        <taxon>Alveolata</taxon>
        <taxon>Dinophyceae</taxon>
        <taxon>Prorocentrales</taxon>
        <taxon>Prorocentraceae</taxon>
        <taxon>Prorocentrum</taxon>
    </lineage>
</organism>
<name>A0ABN9P7B7_9DINO</name>
<proteinExistence type="predicted"/>
<evidence type="ECO:0008006" key="5">
    <source>
        <dbReference type="Google" id="ProtNLM"/>
    </source>
</evidence>
<accession>A0ABN9P7B7</accession>
<feature type="region of interest" description="Disordered" evidence="2">
    <location>
        <begin position="51"/>
        <end position="82"/>
    </location>
</feature>
<dbReference type="SUPFAM" id="SSF56219">
    <property type="entry name" value="DNase I-like"/>
    <property type="match status" value="1"/>
</dbReference>
<keyword evidence="4" id="KW-1185">Reference proteome</keyword>
<dbReference type="EMBL" id="CAUYUJ010000091">
    <property type="protein sequence ID" value="CAK0788593.1"/>
    <property type="molecule type" value="Genomic_DNA"/>
</dbReference>
<evidence type="ECO:0000313" key="4">
    <source>
        <dbReference type="Proteomes" id="UP001189429"/>
    </source>
</evidence>
<feature type="compositionally biased region" description="Basic and acidic residues" evidence="2">
    <location>
        <begin position="51"/>
        <end position="60"/>
    </location>
</feature>
<feature type="non-terminal residue" evidence="3">
    <location>
        <position position="941"/>
    </location>
</feature>
<reference evidence="3" key="1">
    <citation type="submission" date="2023-10" db="EMBL/GenBank/DDBJ databases">
        <authorList>
            <person name="Chen Y."/>
            <person name="Shah S."/>
            <person name="Dougan E. K."/>
            <person name="Thang M."/>
            <person name="Chan C."/>
        </authorList>
    </citation>
    <scope>NUCLEOTIDE SEQUENCE [LARGE SCALE GENOMIC DNA]</scope>
</reference>
<keyword evidence="1" id="KW-0175">Coiled coil</keyword>
<dbReference type="Gene3D" id="3.60.10.10">
    <property type="entry name" value="Endonuclease/exonuclease/phosphatase"/>
    <property type="match status" value="1"/>
</dbReference>
<comment type="caution">
    <text evidence="3">The sequence shown here is derived from an EMBL/GenBank/DDBJ whole genome shotgun (WGS) entry which is preliminary data.</text>
</comment>
<feature type="region of interest" description="Disordered" evidence="2">
    <location>
        <begin position="745"/>
        <end position="789"/>
    </location>
</feature>
<dbReference type="InterPro" id="IPR036691">
    <property type="entry name" value="Endo/exonu/phosph_ase_sf"/>
</dbReference>
<feature type="coiled-coil region" evidence="1">
    <location>
        <begin position="172"/>
        <end position="247"/>
    </location>
</feature>
<evidence type="ECO:0000313" key="3">
    <source>
        <dbReference type="EMBL" id="CAK0788593.1"/>
    </source>
</evidence>
<evidence type="ECO:0000256" key="2">
    <source>
        <dbReference type="SAM" id="MobiDB-lite"/>
    </source>
</evidence>
<sequence length="941" mass="102135">MAGDGAGTLLFGPKRPHWGCSRCGTANNWACRLQFRCGARAPQRVITKARQEEKKLRAADNPKGQPPSRSGGNGGGRLDSSQLAPWASSKLEKELVALRKHVQQLKMEKDKDPAPPQAAPTFVSDAAMGVDEGSAGAKDTTATALQRSAIQNKIGHYELFVKSLALYEDTEAEQLQTAKKQLEVLRVQLRELRPPSTAHKVATQKFERCRTQLDRYRTEAADRREKIAKLQEALGTKEAAIVQEEAEIVQLTMEVRTCAEALSEQRGEPVTAATNPASAPVLSPGFLQVDMPELEGQPDLKLFYQQVTTDPRFSSLQQVLAKHVKVSMVPQQPSLVQPAGGADDDHELDDKADVVKRGAEPTLGMDGVRQMYEEFKKAGAVTGESEEQLVARLHELVDDMHKAKRGSPTEGYLPSAGVAVFARSEVGLRWPDGRSSSMLVPQRAQHVIVDLPGWEPIHIFNIYLHTAGGITVRNARILCSVGEAMSGILAPCIIGGDWNMPASEVEDSTFPANAQVSLVVPAAITCRTARSCSTIDFCALSSAAMRSLKCVSADVAWPIKPHRPVQLQLAIDGQSLQHLAYGMAPKIPGVQVHGPHCEDSSWATEASYAEHAVELARHRRADGAWGFLSTAWAKFVARAAQRLSHVTATEIKDFNSFARCPTPRWVEVSYEAKDPEGVQARAEGWRWLHNAITYIIQLGEGASVRPTSGQPASTVSLATRAVPCPQPAAGHAVDVEDRDPFEDLAADLDDSDTTQNGNRSNIGSRPCASSHPPAVSFGQDGSLGPTPGGGAAPLLDAACLNSVSEVHRQRDGSSASQLAREIESFQALVYVGQGLNHRLDATVEQARRLASYAPLRIDNLRELLADIGGDFQAVNQEAGRDSSSRWKAWRDQASAGGARGLHRVTKVPLFILITLFGSWRNPTWKCGMDQRRRNVLVFLIA</sequence>